<dbReference type="EMBL" id="JBHSGQ010000001">
    <property type="protein sequence ID" value="MFC4723844.1"/>
    <property type="molecule type" value="Genomic_DNA"/>
</dbReference>
<keyword evidence="3" id="KW-1185">Reference proteome</keyword>
<dbReference type="Proteomes" id="UP001596024">
    <property type="component" value="Unassembled WGS sequence"/>
</dbReference>
<feature type="transmembrane region" description="Helical" evidence="1">
    <location>
        <begin position="60"/>
        <end position="85"/>
    </location>
</feature>
<protein>
    <submittedName>
        <fullName evidence="2">Uncharacterized protein</fullName>
    </submittedName>
</protein>
<name>A0ABV9N984_9PROT</name>
<feature type="transmembrane region" description="Helical" evidence="1">
    <location>
        <begin position="24"/>
        <end position="48"/>
    </location>
</feature>
<evidence type="ECO:0000313" key="3">
    <source>
        <dbReference type="Proteomes" id="UP001596024"/>
    </source>
</evidence>
<sequence length="148" mass="15537">MVALLGALLPHAASDTARNHLLLATLLPVFGLVITTLFAAAAVLLEAAKIGRFWTLAPQLASSAVCLILLLNITHHAAIALGEWFDQDGPNSEAVDWLIQSGLIVALIAVLGGAIAALIQLARRRIQARSRVDGDQVLAAPRGDVEPD</sequence>
<keyword evidence="1" id="KW-0812">Transmembrane</keyword>
<feature type="transmembrane region" description="Helical" evidence="1">
    <location>
        <begin position="97"/>
        <end position="121"/>
    </location>
</feature>
<keyword evidence="1" id="KW-0472">Membrane</keyword>
<dbReference type="RefSeq" id="WP_371394531.1">
    <property type="nucleotide sequence ID" value="NZ_CP163421.1"/>
</dbReference>
<evidence type="ECO:0000256" key="1">
    <source>
        <dbReference type="SAM" id="Phobius"/>
    </source>
</evidence>
<accession>A0ABV9N984</accession>
<comment type="caution">
    <text evidence="2">The sequence shown here is derived from an EMBL/GenBank/DDBJ whole genome shotgun (WGS) entry which is preliminary data.</text>
</comment>
<keyword evidence="1" id="KW-1133">Transmembrane helix</keyword>
<proteinExistence type="predicted"/>
<organism evidence="2 3">
    <name type="scientific">Glycocaulis abyssi</name>
    <dbReference type="NCBI Taxonomy" id="1433403"/>
    <lineage>
        <taxon>Bacteria</taxon>
        <taxon>Pseudomonadati</taxon>
        <taxon>Pseudomonadota</taxon>
        <taxon>Alphaproteobacteria</taxon>
        <taxon>Maricaulales</taxon>
        <taxon>Maricaulaceae</taxon>
        <taxon>Glycocaulis</taxon>
    </lineage>
</organism>
<evidence type="ECO:0000313" key="2">
    <source>
        <dbReference type="EMBL" id="MFC4723844.1"/>
    </source>
</evidence>
<gene>
    <name evidence="2" type="ORF">ACFPB0_00940</name>
</gene>
<reference evidence="3" key="1">
    <citation type="journal article" date="2019" name="Int. J. Syst. Evol. Microbiol.">
        <title>The Global Catalogue of Microorganisms (GCM) 10K type strain sequencing project: providing services to taxonomists for standard genome sequencing and annotation.</title>
        <authorList>
            <consortium name="The Broad Institute Genomics Platform"/>
            <consortium name="The Broad Institute Genome Sequencing Center for Infectious Disease"/>
            <person name="Wu L."/>
            <person name="Ma J."/>
        </authorList>
    </citation>
    <scope>NUCLEOTIDE SEQUENCE [LARGE SCALE GENOMIC DNA]</scope>
    <source>
        <strain evidence="3">CCUG 62981</strain>
    </source>
</reference>